<dbReference type="EMBL" id="BJYK01000008">
    <property type="protein sequence ID" value="GEN80511.1"/>
    <property type="molecule type" value="Genomic_DNA"/>
</dbReference>
<dbReference type="Proteomes" id="UP000321484">
    <property type="component" value="Unassembled WGS sequence"/>
</dbReference>
<name>A0A511YZ87_9CELL</name>
<gene>
    <name evidence="1" type="ORF">AFE02nite_22450</name>
</gene>
<accession>A0A511YZ87</accession>
<dbReference type="AlphaFoldDB" id="A0A511YZ87"/>
<proteinExistence type="predicted"/>
<evidence type="ECO:0000313" key="1">
    <source>
        <dbReference type="EMBL" id="GEN80511.1"/>
    </source>
</evidence>
<sequence length="103" mass="11266">MGLSLSRCTGLTKRLPPAFPSWFARSMARVRSIARKAQDARLHPTEVDATYQVLRTPAGALFQLSTYGSDARASEPKVSQTIQFDETAARALLGALREAFPTL</sequence>
<comment type="caution">
    <text evidence="1">The sequence shown here is derived from an EMBL/GenBank/DDBJ whole genome shotgun (WGS) entry which is preliminary data.</text>
</comment>
<keyword evidence="2" id="KW-1185">Reference proteome</keyword>
<evidence type="ECO:0008006" key="3">
    <source>
        <dbReference type="Google" id="ProtNLM"/>
    </source>
</evidence>
<protein>
    <recommendedName>
        <fullName evidence="3">Methionyl-tRNA formyltransferase</fullName>
    </recommendedName>
</protein>
<evidence type="ECO:0000313" key="2">
    <source>
        <dbReference type="Proteomes" id="UP000321484"/>
    </source>
</evidence>
<organism evidence="1 2">
    <name type="scientific">Actinotalea fermentans</name>
    <dbReference type="NCBI Taxonomy" id="43671"/>
    <lineage>
        <taxon>Bacteria</taxon>
        <taxon>Bacillati</taxon>
        <taxon>Actinomycetota</taxon>
        <taxon>Actinomycetes</taxon>
        <taxon>Micrococcales</taxon>
        <taxon>Cellulomonadaceae</taxon>
        <taxon>Actinotalea</taxon>
    </lineage>
</organism>
<reference evidence="1 2" key="1">
    <citation type="submission" date="2019-07" db="EMBL/GenBank/DDBJ databases">
        <title>Whole genome shotgun sequence of Actinotalea fermentans NBRC 105374.</title>
        <authorList>
            <person name="Hosoyama A."/>
            <person name="Uohara A."/>
            <person name="Ohji S."/>
            <person name="Ichikawa N."/>
        </authorList>
    </citation>
    <scope>NUCLEOTIDE SEQUENCE [LARGE SCALE GENOMIC DNA]</scope>
    <source>
        <strain evidence="1 2">NBRC 105374</strain>
    </source>
</reference>